<dbReference type="PANTHER" id="PTHR21646">
    <property type="entry name" value="UBIQUITIN CARBOXYL-TERMINAL HYDROLASE"/>
    <property type="match status" value="1"/>
</dbReference>
<dbReference type="InterPro" id="IPR038765">
    <property type="entry name" value="Papain-like_cys_pep_sf"/>
</dbReference>
<dbReference type="RefSeq" id="XP_022485653.1">
    <property type="nucleotide sequence ID" value="XM_022634566.1"/>
</dbReference>
<dbReference type="Gene3D" id="3.90.70.10">
    <property type="entry name" value="Cysteine proteinases"/>
    <property type="match status" value="2"/>
</dbReference>
<evidence type="ECO:0000259" key="9">
    <source>
        <dbReference type="PROSITE" id="PS50235"/>
    </source>
</evidence>
<dbReference type="EC" id="3.4.19.12" evidence="3"/>
<keyword evidence="6" id="KW-0378">Hydrolase</keyword>
<keyword evidence="5" id="KW-0833">Ubl conjugation pathway</keyword>
<feature type="compositionally biased region" description="Acidic residues" evidence="8">
    <location>
        <begin position="2083"/>
        <end position="2093"/>
    </location>
</feature>
<feature type="compositionally biased region" description="Acidic residues" evidence="8">
    <location>
        <begin position="2053"/>
        <end position="2068"/>
    </location>
</feature>
<protein>
    <recommendedName>
        <fullName evidence="3">ubiquitinyl hydrolase 1</fullName>
        <ecNumber evidence="3">3.4.19.12</ecNumber>
    </recommendedName>
</protein>
<feature type="region of interest" description="Disordered" evidence="8">
    <location>
        <begin position="173"/>
        <end position="290"/>
    </location>
</feature>
<evidence type="ECO:0000256" key="7">
    <source>
        <dbReference type="ARBA" id="ARBA00022807"/>
    </source>
</evidence>
<keyword evidence="12" id="KW-1185">Reference proteome</keyword>
<feature type="compositionally biased region" description="Basic and acidic residues" evidence="8">
    <location>
        <begin position="238"/>
        <end position="248"/>
    </location>
</feature>
<evidence type="ECO:0000256" key="8">
    <source>
        <dbReference type="SAM" id="MobiDB-lite"/>
    </source>
</evidence>
<feature type="region of interest" description="Disordered" evidence="8">
    <location>
        <begin position="1707"/>
        <end position="1771"/>
    </location>
</feature>
<comment type="catalytic activity">
    <reaction evidence="1">
        <text>Thiol-dependent hydrolysis of ester, thioester, amide, peptide and isopeptide bonds formed by the C-terminal Gly of ubiquitin (a 76-residue protein attached to proteins as an intracellular targeting signal).</text>
        <dbReference type="EC" id="3.4.19.12"/>
    </reaction>
</comment>
<proteinExistence type="inferred from homology"/>
<dbReference type="SUPFAM" id="SSF143791">
    <property type="entry name" value="DUSP-like"/>
    <property type="match status" value="1"/>
</dbReference>
<feature type="compositionally biased region" description="Basic and acidic residues" evidence="8">
    <location>
        <begin position="275"/>
        <end position="290"/>
    </location>
</feature>
<feature type="region of interest" description="Disordered" evidence="8">
    <location>
        <begin position="725"/>
        <end position="902"/>
    </location>
</feature>
<evidence type="ECO:0000256" key="6">
    <source>
        <dbReference type="ARBA" id="ARBA00022801"/>
    </source>
</evidence>
<feature type="compositionally biased region" description="Polar residues" evidence="8">
    <location>
        <begin position="875"/>
        <end position="897"/>
    </location>
</feature>
<feature type="compositionally biased region" description="Polar residues" evidence="8">
    <location>
        <begin position="2005"/>
        <end position="2015"/>
    </location>
</feature>
<accession>A0A1F5LAG7</accession>
<reference evidence="11 12" key="1">
    <citation type="journal article" date="2016" name="Sci. Rep.">
        <title>Penicillium arizonense, a new, genome sequenced fungal species, reveals a high chemical diversity in secreted metabolites.</title>
        <authorList>
            <person name="Grijseels S."/>
            <person name="Nielsen J.C."/>
            <person name="Randelovic M."/>
            <person name="Nielsen J."/>
            <person name="Nielsen K.F."/>
            <person name="Workman M."/>
            <person name="Frisvad J.C."/>
        </authorList>
    </citation>
    <scope>NUCLEOTIDE SEQUENCE [LARGE SCALE GENOMIC DNA]</scope>
    <source>
        <strain evidence="11 12">CBS 141311</strain>
    </source>
</reference>
<feature type="compositionally biased region" description="Basic and acidic residues" evidence="8">
    <location>
        <begin position="1731"/>
        <end position="1740"/>
    </location>
</feature>
<dbReference type="InterPro" id="IPR006615">
    <property type="entry name" value="Pept_C19_DUSP"/>
</dbReference>
<keyword evidence="4" id="KW-0645">Protease</keyword>
<dbReference type="PROSITE" id="PS50235">
    <property type="entry name" value="USP_3"/>
    <property type="match status" value="1"/>
</dbReference>
<dbReference type="GO" id="GO:0004843">
    <property type="term" value="F:cysteine-type deubiquitinase activity"/>
    <property type="evidence" value="ECO:0007669"/>
    <property type="project" value="UniProtKB-EC"/>
</dbReference>
<evidence type="ECO:0000256" key="1">
    <source>
        <dbReference type="ARBA" id="ARBA00000707"/>
    </source>
</evidence>
<feature type="compositionally biased region" description="Polar residues" evidence="8">
    <location>
        <begin position="1235"/>
        <end position="1247"/>
    </location>
</feature>
<organism evidence="11 12">
    <name type="scientific">Penicillium arizonense</name>
    <dbReference type="NCBI Taxonomy" id="1835702"/>
    <lineage>
        <taxon>Eukaryota</taxon>
        <taxon>Fungi</taxon>
        <taxon>Dikarya</taxon>
        <taxon>Ascomycota</taxon>
        <taxon>Pezizomycotina</taxon>
        <taxon>Eurotiomycetes</taxon>
        <taxon>Eurotiomycetidae</taxon>
        <taxon>Eurotiales</taxon>
        <taxon>Aspergillaceae</taxon>
        <taxon>Penicillium</taxon>
    </lineage>
</organism>
<feature type="region of interest" description="Disordered" evidence="8">
    <location>
        <begin position="1999"/>
        <end position="2102"/>
    </location>
</feature>
<dbReference type="InterPro" id="IPR028889">
    <property type="entry name" value="USP"/>
</dbReference>
<feature type="region of interest" description="Disordered" evidence="8">
    <location>
        <begin position="2122"/>
        <end position="2204"/>
    </location>
</feature>
<feature type="compositionally biased region" description="Acidic residues" evidence="8">
    <location>
        <begin position="1668"/>
        <end position="1678"/>
    </location>
</feature>
<evidence type="ECO:0000313" key="11">
    <source>
        <dbReference type="EMBL" id="OGE50204.1"/>
    </source>
</evidence>
<dbReference type="InterPro" id="IPR050185">
    <property type="entry name" value="Ub_carboxyl-term_hydrolase"/>
</dbReference>
<dbReference type="OrthoDB" id="952271at2759"/>
<feature type="compositionally biased region" description="Low complexity" evidence="8">
    <location>
        <begin position="2160"/>
        <end position="2169"/>
    </location>
</feature>
<feature type="compositionally biased region" description="Acidic residues" evidence="8">
    <location>
        <begin position="1615"/>
        <end position="1625"/>
    </location>
</feature>
<name>A0A1F5LAG7_PENAI</name>
<keyword evidence="7" id="KW-0788">Thiol protease</keyword>
<comment type="caution">
    <text evidence="11">The sequence shown here is derived from an EMBL/GenBank/DDBJ whole genome shotgun (WGS) entry which is preliminary data.</text>
</comment>
<dbReference type="Pfam" id="PF00443">
    <property type="entry name" value="UCH"/>
    <property type="match status" value="1"/>
</dbReference>
<dbReference type="PROSITE" id="PS00973">
    <property type="entry name" value="USP_2"/>
    <property type="match status" value="1"/>
</dbReference>
<dbReference type="Pfam" id="PF06337">
    <property type="entry name" value="DUSP"/>
    <property type="match status" value="1"/>
</dbReference>
<evidence type="ECO:0000256" key="2">
    <source>
        <dbReference type="ARBA" id="ARBA00009085"/>
    </source>
</evidence>
<dbReference type="InterPro" id="IPR001394">
    <property type="entry name" value="Peptidase_C19_UCH"/>
</dbReference>
<dbReference type="GeneID" id="34579300"/>
<feature type="region of interest" description="Disordered" evidence="8">
    <location>
        <begin position="1232"/>
        <end position="1258"/>
    </location>
</feature>
<feature type="compositionally biased region" description="Polar residues" evidence="8">
    <location>
        <begin position="853"/>
        <end position="862"/>
    </location>
</feature>
<feature type="compositionally biased region" description="Basic and acidic residues" evidence="8">
    <location>
        <begin position="1632"/>
        <end position="1641"/>
    </location>
</feature>
<feature type="compositionally biased region" description="Basic and acidic residues" evidence="8">
    <location>
        <begin position="2194"/>
        <end position="2204"/>
    </location>
</feature>
<comment type="similarity">
    <text evidence="2">Belongs to the peptidase C19 family.</text>
</comment>
<feature type="domain" description="USP" evidence="9">
    <location>
        <begin position="1268"/>
        <end position="1981"/>
    </location>
</feature>
<evidence type="ECO:0000256" key="5">
    <source>
        <dbReference type="ARBA" id="ARBA00022786"/>
    </source>
</evidence>
<feature type="compositionally biased region" description="Polar residues" evidence="8">
    <location>
        <begin position="825"/>
        <end position="835"/>
    </location>
</feature>
<dbReference type="GO" id="GO:0016579">
    <property type="term" value="P:protein deubiquitination"/>
    <property type="evidence" value="ECO:0007669"/>
    <property type="project" value="InterPro"/>
</dbReference>
<dbReference type="Gene3D" id="3.30.2230.10">
    <property type="entry name" value="DUSP-like"/>
    <property type="match status" value="1"/>
</dbReference>
<dbReference type="PROSITE" id="PS51283">
    <property type="entry name" value="DUSP"/>
    <property type="match status" value="1"/>
</dbReference>
<dbReference type="GO" id="GO:0006508">
    <property type="term" value="P:proteolysis"/>
    <property type="evidence" value="ECO:0007669"/>
    <property type="project" value="UniProtKB-KW"/>
</dbReference>
<feature type="compositionally biased region" description="Polar residues" evidence="8">
    <location>
        <begin position="257"/>
        <end position="269"/>
    </location>
</feature>
<dbReference type="STRING" id="1835702.A0A1F5LAG7"/>
<dbReference type="SMART" id="SM00695">
    <property type="entry name" value="DUSP"/>
    <property type="match status" value="1"/>
</dbReference>
<evidence type="ECO:0000313" key="12">
    <source>
        <dbReference type="Proteomes" id="UP000177622"/>
    </source>
</evidence>
<feature type="compositionally biased region" description="Acidic residues" evidence="8">
    <location>
        <begin position="1750"/>
        <end position="1762"/>
    </location>
</feature>
<dbReference type="Proteomes" id="UP000177622">
    <property type="component" value="Unassembled WGS sequence"/>
</dbReference>
<dbReference type="SUPFAM" id="SSF54001">
    <property type="entry name" value="Cysteine proteinases"/>
    <property type="match status" value="1"/>
</dbReference>
<evidence type="ECO:0000256" key="3">
    <source>
        <dbReference type="ARBA" id="ARBA00012759"/>
    </source>
</evidence>
<evidence type="ECO:0000259" key="10">
    <source>
        <dbReference type="PROSITE" id="PS51283"/>
    </source>
</evidence>
<dbReference type="InterPro" id="IPR035927">
    <property type="entry name" value="DUSP-like_sf"/>
</dbReference>
<feature type="compositionally biased region" description="Low complexity" evidence="8">
    <location>
        <begin position="765"/>
        <end position="778"/>
    </location>
</feature>
<feature type="domain" description="DUSP" evidence="10">
    <location>
        <begin position="903"/>
        <end position="1026"/>
    </location>
</feature>
<feature type="compositionally biased region" description="Basic and acidic residues" evidence="8">
    <location>
        <begin position="812"/>
        <end position="824"/>
    </location>
</feature>
<dbReference type="CDD" id="cd02674">
    <property type="entry name" value="Peptidase_C19R"/>
    <property type="match status" value="1"/>
</dbReference>
<sequence>MNLTPRVVTSSLPSGPSWAFYPDSLPAHRMASPTITVVVPISTQAIKITFFTKKLCSVDLGQIGFQLFRGLLASRQYLRITIDATRYFSTLPGMRTPSEDWSPLTGTNLQRIPVVFLSWPQTYPPRIPNEMAYTIERLRQAQKLFNGAISQFSVLPKVQSPYNLRERKRPEILGSWHDDSNDEDYDPDRDRVRKKRKGSVAQSAGSSPRMVRKTRSMSFLAGPNVNMDSDHDDEEESHPDPDTYHSEPEPDAWDQSWAVTPSTTPNSRYQLRPRAQPETESPAKAKADRRAAITPHVPAFASSSAAKDENDLARNCEACRDLGQECSLETDRDPFAYPCAECEQDGLDCVLIPAPKWKRSCEKCRRRSNWEPCSYHYADYDHELPCHSCIDHGYPCIAGPARHMPSVLMPQDQQIADETDEDEPMSEAILDNAEPSNINERNPIESIKISDEENATEGNIEDEEMGEAAMPKGNALPTTSHHGQVPPAIAFGEVHRIQTEFAHPLHFAGDPDYPQEGPRCNWCHNFAYGIVGLGARNPEVIDFGTKMIEIQDGHTSEGKEETRMCLDCVCHRIKIIQCTHGSVGPLRSPESERDPSEEIAECENFIRARGAIVDPRNNASGPPFATNREWCGICRKPAAWTCKTPQAANICEAVIDCDKLSYGCGLHLCDLCCELVKFFEGDLNAVYDQYVHEQGMQMQFRADAEFILSGADRNLVYKPATRGAQLTVTTSSPKRRKVSPEPRTSPGLRARRHGRSEPPSRSRHPTSSSRSSSSLSPPRYVPAHLQFQSETVPGGRSPTPATATAGLTLSSEHSDMPSDTREDTPLNTDGRSSSPGEKRPASEITDSDPEGGVSTNLSSNARATEDKAGAGDNSAAPTASHADTNAPTAAQQSGSESLKSDKPTIDEQVAEVNALRNQPIQNGQKGYVVSMAWLKRVLARTTAYADQADKESQEAELGPIDNMDIVLDTDPATPSFNDESGETFVPMRPGLQVDRDFVVVPQQAWNLMRGWYGVADQSPIIVRYAHNTNSPGEDETIEYETNPPIFTIFKLSNPSAGTTPTTLKEKDLPSVKILASRQTNYQKWLKNAKEQAGIEMATKVRVWKILRLPQSTNGSTVTTPAVSRSTSPAPAFALVPSKTDKLLMDLNVFLGLSEGSQRELLDRAKDQTNNANYNGRMNLDMAGLGNADCLVLEEQIGGTKGGDWVSEASARTLKNLGIPVNQPKTLTIKIAENSPPASTASGRSTPSGPTPIKGFTARGRRGRPQRLLGLENLGNTCYQNSALQCLRAVEELTYYYLSGAYKAELNLGNPLGYKGAIAKGWATLLDQLYNSEAGERFANPKRFRHTIGRFYEPFAGWEQQDSQEFVMFILDALSEDTNRIAKKPYTEIPDSTDEMVHNRKALEEFALRSWDIYKSRNDSVITDLFAGMYKSSVCCPDCEKTSIIFDPFSTLTLPIPGPPALITRKVTFVPLEGHPVCLSVQLEASLSLKGWKEYVGKWMGVNADQIVAGEAHHGSFWQLFLDDDVSFGSLRTKIDDQILFADVGPLDEEGILLPIFHRKNTSRNAKNNFRDLFGLPSFVHLSQAESHDFEAIYRKILRSVATMTTRDILNKDEPSMDDQGTDDSDTVVTTEDDAHSADSKIKSSSVEGEDSLVDISMQDVQTPKTGDDMEDSASDSDSADLPHHPLAGRISRELLSLFEAKVLATKSPLPDGRTLGQIRNKELPLISSRIPTDHDSKKGSDSASHVSAEDNSDDYSDTDGSDMETTKEESILRQGDGIVLDWTNEGFDALFGGNQRDNELRGQPSYNNVKVLTDPEAVAKRQEQAKLKAAGVTLDQCLDEFSKEEVLSRGDAWYCPRCKKHVQAHKKFQLWKAPDVLVIQLKRFTQARSFRSKLDTLVKFPLENLDLNGRVEGPEDGKSLEYDLFAIDNHLGGLGGGHYTAYIKDFLTGEWNHCNDTHVRPVTQLSSMISSNAYLLFYRRRSARPLGNQGLQEMVESYKTPTADGGNSSASQSPSGDGLGASSRNGSSSALAPAGATPQAGNGGLRANNVGTEENDDDEYSTDDDSDTGFENGESEGMTLTNNEDESDHEDEGLPYQDPFSIFKEPSWSFDQATEAHDIPQMTPVNASHDDAGLFDDNDSTVAVGDEMDMDTGLHDLDEATPAAPTPQTGASFEDVSNMMEDESSDELPVVELRVGDEDKMISD</sequence>
<dbReference type="EMBL" id="LXJU01000018">
    <property type="protein sequence ID" value="OGE50204.1"/>
    <property type="molecule type" value="Genomic_DNA"/>
</dbReference>
<dbReference type="InterPro" id="IPR018200">
    <property type="entry name" value="USP_CS"/>
</dbReference>
<dbReference type="PANTHER" id="PTHR21646:SF24">
    <property type="entry name" value="UBIQUITIN CARBOXYL-TERMINAL HYDROLASE"/>
    <property type="match status" value="1"/>
</dbReference>
<feature type="region of interest" description="Disordered" evidence="8">
    <location>
        <begin position="1608"/>
        <end position="1684"/>
    </location>
</feature>
<evidence type="ECO:0000256" key="4">
    <source>
        <dbReference type="ARBA" id="ARBA00022670"/>
    </source>
</evidence>
<gene>
    <name evidence="11" type="ORF">PENARI_c018G05493</name>
</gene>